<dbReference type="AlphaFoldDB" id="L0DQ08"/>
<organism evidence="1 2">
    <name type="scientific">Singulisphaera acidiphila (strain ATCC BAA-1392 / DSM 18658 / VKM B-2454 / MOB10)</name>
    <dbReference type="NCBI Taxonomy" id="886293"/>
    <lineage>
        <taxon>Bacteria</taxon>
        <taxon>Pseudomonadati</taxon>
        <taxon>Planctomycetota</taxon>
        <taxon>Planctomycetia</taxon>
        <taxon>Isosphaerales</taxon>
        <taxon>Isosphaeraceae</taxon>
        <taxon>Singulisphaera</taxon>
    </lineage>
</organism>
<dbReference type="OrthoDB" id="213056at2"/>
<evidence type="ECO:0000313" key="2">
    <source>
        <dbReference type="Proteomes" id="UP000010798"/>
    </source>
</evidence>
<evidence type="ECO:0000313" key="1">
    <source>
        <dbReference type="EMBL" id="AGA31337.1"/>
    </source>
</evidence>
<gene>
    <name evidence="1" type="ordered locus">Sinac_7295</name>
</gene>
<dbReference type="eggNOG" id="ENOG5033CAN">
    <property type="taxonomic scope" value="Bacteria"/>
</dbReference>
<proteinExistence type="predicted"/>
<reference evidence="1 2" key="1">
    <citation type="submission" date="2012-02" db="EMBL/GenBank/DDBJ databases">
        <title>Complete sequence of chromosome of Singulisphaera acidiphila DSM 18658.</title>
        <authorList>
            <consortium name="US DOE Joint Genome Institute (JGI-PGF)"/>
            <person name="Lucas S."/>
            <person name="Copeland A."/>
            <person name="Lapidus A."/>
            <person name="Glavina del Rio T."/>
            <person name="Dalin E."/>
            <person name="Tice H."/>
            <person name="Bruce D."/>
            <person name="Goodwin L."/>
            <person name="Pitluck S."/>
            <person name="Peters L."/>
            <person name="Ovchinnikova G."/>
            <person name="Chertkov O."/>
            <person name="Kyrpides N."/>
            <person name="Mavromatis K."/>
            <person name="Ivanova N."/>
            <person name="Brettin T."/>
            <person name="Detter J.C."/>
            <person name="Han C."/>
            <person name="Larimer F."/>
            <person name="Land M."/>
            <person name="Hauser L."/>
            <person name="Markowitz V."/>
            <person name="Cheng J.-F."/>
            <person name="Hugenholtz P."/>
            <person name="Woyke T."/>
            <person name="Wu D."/>
            <person name="Tindall B."/>
            <person name="Pomrenke H."/>
            <person name="Brambilla E."/>
            <person name="Klenk H.-P."/>
            <person name="Eisen J.A."/>
        </authorList>
    </citation>
    <scope>NUCLEOTIDE SEQUENCE [LARGE SCALE GENOMIC DNA]</scope>
    <source>
        <strain evidence="2">ATCC BAA-1392 / DSM 18658 / VKM B-2454 / MOB10</strain>
    </source>
</reference>
<accession>L0DQ08</accession>
<name>L0DQ08_SINAD</name>
<protein>
    <recommendedName>
        <fullName evidence="3">DUF1795 domain-containing protein</fullName>
    </recommendedName>
</protein>
<dbReference type="Proteomes" id="UP000010798">
    <property type="component" value="Chromosome"/>
</dbReference>
<dbReference type="EMBL" id="CP003364">
    <property type="protein sequence ID" value="AGA31337.1"/>
    <property type="molecule type" value="Genomic_DNA"/>
</dbReference>
<sequence length="143" mass="15822">MVEIYEDHGIRFQYPADWEMEVTDDGPVTTVSIQSPSGLAFAIVTMDETCPAPAEVADEALEAMREEYPTLDASPALETIASHGAAGHDVEFLSLDMTNSCEIRCFRTPRRTIFLFGQWSDLDSAENAAYFGDVKRSLSEMDS</sequence>
<dbReference type="HOGENOM" id="CLU_1684955_0_0_0"/>
<evidence type="ECO:0008006" key="3">
    <source>
        <dbReference type="Google" id="ProtNLM"/>
    </source>
</evidence>
<dbReference type="RefSeq" id="WP_015250406.1">
    <property type="nucleotide sequence ID" value="NC_019892.1"/>
</dbReference>
<keyword evidence="2" id="KW-1185">Reference proteome</keyword>
<dbReference type="KEGG" id="saci:Sinac_7295"/>